<feature type="transmembrane region" description="Helical" evidence="5">
    <location>
        <begin position="310"/>
        <end position="328"/>
    </location>
</feature>
<dbReference type="SMART" id="SM00327">
    <property type="entry name" value="VWA"/>
    <property type="match status" value="1"/>
</dbReference>
<evidence type="ECO:0000256" key="5">
    <source>
        <dbReference type="SAM" id="Phobius"/>
    </source>
</evidence>
<dbReference type="InterPro" id="IPR036465">
    <property type="entry name" value="vWFA_dom_sf"/>
</dbReference>
<organism evidence="7 8">
    <name type="scientific">Aequorivita iocasae</name>
    <dbReference type="NCBI Taxonomy" id="2803865"/>
    <lineage>
        <taxon>Bacteria</taxon>
        <taxon>Pseudomonadati</taxon>
        <taxon>Bacteroidota</taxon>
        <taxon>Flavobacteriia</taxon>
        <taxon>Flavobacteriales</taxon>
        <taxon>Flavobacteriaceae</taxon>
        <taxon>Aequorivita</taxon>
    </lineage>
</organism>
<reference evidence="7 8" key="1">
    <citation type="submission" date="2021-01" db="EMBL/GenBank/DDBJ databases">
        <title>Aequorivita sp. strain KX20305, a bacterium isolated from the sediment collected at a cold seep field in South China Sea.</title>
        <authorList>
            <person name="Zhang H."/>
            <person name="Li C."/>
        </authorList>
    </citation>
    <scope>NUCLEOTIDE SEQUENCE [LARGE SCALE GENOMIC DNA]</scope>
    <source>
        <strain evidence="7 8">KX20305</strain>
    </source>
</reference>
<evidence type="ECO:0000256" key="1">
    <source>
        <dbReference type="ARBA" id="ARBA00022475"/>
    </source>
</evidence>
<dbReference type="PANTHER" id="PTHR22550">
    <property type="entry name" value="SPORE GERMINATION PROTEIN"/>
    <property type="match status" value="1"/>
</dbReference>
<keyword evidence="4 5" id="KW-0472">Membrane</keyword>
<accession>A0ABX7DVR5</accession>
<evidence type="ECO:0000256" key="3">
    <source>
        <dbReference type="ARBA" id="ARBA00022989"/>
    </source>
</evidence>
<evidence type="ECO:0000256" key="2">
    <source>
        <dbReference type="ARBA" id="ARBA00022692"/>
    </source>
</evidence>
<dbReference type="PANTHER" id="PTHR22550:SF5">
    <property type="entry name" value="LEUCINE ZIPPER PROTEIN 4"/>
    <property type="match status" value="1"/>
</dbReference>
<feature type="transmembrane region" description="Helical" evidence="5">
    <location>
        <begin position="6"/>
        <end position="30"/>
    </location>
</feature>
<protein>
    <submittedName>
        <fullName evidence="7">VWA domain-containing protein</fullName>
    </submittedName>
</protein>
<dbReference type="Proteomes" id="UP000629420">
    <property type="component" value="Chromosome"/>
</dbReference>
<keyword evidence="1" id="KW-1003">Cell membrane</keyword>
<dbReference type="EMBL" id="CP068439">
    <property type="protein sequence ID" value="QQX77678.1"/>
    <property type="molecule type" value="Genomic_DNA"/>
</dbReference>
<dbReference type="InterPro" id="IPR002035">
    <property type="entry name" value="VWF_A"/>
</dbReference>
<dbReference type="InterPro" id="IPR050768">
    <property type="entry name" value="UPF0353/GerABKA_families"/>
</dbReference>
<dbReference type="Pfam" id="PF00092">
    <property type="entry name" value="VWA"/>
    <property type="match status" value="1"/>
</dbReference>
<name>A0ABX7DVR5_9FLAO</name>
<keyword evidence="8" id="KW-1185">Reference proteome</keyword>
<dbReference type="RefSeq" id="WP_202337569.1">
    <property type="nucleotide sequence ID" value="NZ_CP068439.1"/>
</dbReference>
<dbReference type="SUPFAM" id="SSF53300">
    <property type="entry name" value="vWA-like"/>
    <property type="match status" value="1"/>
</dbReference>
<sequence length="347" mass="39091">MYQLEQPIYFYILFAIPVIVVVFLLLLVWKRKVQKRFVDKELLKKLSPNRSLFKSVLKVLLLCLAVACLSFALVNPKIGTKLETVKREGVDIVFALDVSKSMLAEDIAPNRLEKAKQLIIQVINGLAGDRIGIIGYAGSAFPQVPITSDFSSAKLFLNGMNTDMVSSQGTAITQAIEMAQTFYDDEEQTNRVLFIISDGEDHEGNVSEYAEEAAEKGIRIFTIGVGTLEGGPIPIKENGVLQYYKRDQNNEQVITRLSEETLKEIANTANGDYIDGTNTKVVVDQVKAILNGMDKKEFEAKQFTDFKDQFQWFLAGALFLLVLDVFLLERQTAWLKKLNLFNEREKQ</sequence>
<gene>
    <name evidence="7" type="ORF">JK629_05280</name>
</gene>
<evidence type="ECO:0000313" key="7">
    <source>
        <dbReference type="EMBL" id="QQX77678.1"/>
    </source>
</evidence>
<keyword evidence="2 5" id="KW-0812">Transmembrane</keyword>
<feature type="domain" description="VWFA" evidence="6">
    <location>
        <begin position="91"/>
        <end position="269"/>
    </location>
</feature>
<keyword evidence="3 5" id="KW-1133">Transmembrane helix</keyword>
<feature type="transmembrane region" description="Helical" evidence="5">
    <location>
        <begin position="51"/>
        <end position="74"/>
    </location>
</feature>
<evidence type="ECO:0000259" key="6">
    <source>
        <dbReference type="PROSITE" id="PS50234"/>
    </source>
</evidence>
<evidence type="ECO:0000256" key="4">
    <source>
        <dbReference type="ARBA" id="ARBA00023136"/>
    </source>
</evidence>
<dbReference type="Gene3D" id="3.40.50.410">
    <property type="entry name" value="von Willebrand factor, type A domain"/>
    <property type="match status" value="1"/>
</dbReference>
<proteinExistence type="predicted"/>
<dbReference type="PROSITE" id="PS50234">
    <property type="entry name" value="VWFA"/>
    <property type="match status" value="1"/>
</dbReference>
<evidence type="ECO:0000313" key="8">
    <source>
        <dbReference type="Proteomes" id="UP000629420"/>
    </source>
</evidence>